<dbReference type="Proteomes" id="UP000235965">
    <property type="component" value="Unassembled WGS sequence"/>
</dbReference>
<dbReference type="InParanoid" id="A0A2J7RAE0"/>
<organism evidence="1 2">
    <name type="scientific">Cryptotermes secundus</name>
    <dbReference type="NCBI Taxonomy" id="105785"/>
    <lineage>
        <taxon>Eukaryota</taxon>
        <taxon>Metazoa</taxon>
        <taxon>Ecdysozoa</taxon>
        <taxon>Arthropoda</taxon>
        <taxon>Hexapoda</taxon>
        <taxon>Insecta</taxon>
        <taxon>Pterygota</taxon>
        <taxon>Neoptera</taxon>
        <taxon>Polyneoptera</taxon>
        <taxon>Dictyoptera</taxon>
        <taxon>Blattodea</taxon>
        <taxon>Blattoidea</taxon>
        <taxon>Termitoidae</taxon>
        <taxon>Kalotermitidae</taxon>
        <taxon>Cryptotermitinae</taxon>
        <taxon>Cryptotermes</taxon>
    </lineage>
</organism>
<accession>A0A2J7RAE0</accession>
<comment type="caution">
    <text evidence="1">The sequence shown here is derived from an EMBL/GenBank/DDBJ whole genome shotgun (WGS) entry which is preliminary data.</text>
</comment>
<sequence length="116" mass="13633">MKGKLSTHRTKKSAFTRKYMDRFLKFGFKQCPDTDNCESKLFALQLDESTDIQSSSLLLTYARYVDHDKSDMKKAILSVSFEKCYPGHEDPWRQGMWIVNPFVEHNETDLSHEETF</sequence>
<protein>
    <recommendedName>
        <fullName evidence="3">DUF4371 domain-containing protein</fullName>
    </recommendedName>
</protein>
<reference evidence="1 2" key="1">
    <citation type="submission" date="2017-12" db="EMBL/GenBank/DDBJ databases">
        <title>Hemimetabolous genomes reveal molecular basis of termite eusociality.</title>
        <authorList>
            <person name="Harrison M.C."/>
            <person name="Jongepier E."/>
            <person name="Robertson H.M."/>
            <person name="Arning N."/>
            <person name="Bitard-Feildel T."/>
            <person name="Chao H."/>
            <person name="Childers C.P."/>
            <person name="Dinh H."/>
            <person name="Doddapaneni H."/>
            <person name="Dugan S."/>
            <person name="Gowin J."/>
            <person name="Greiner C."/>
            <person name="Han Y."/>
            <person name="Hu H."/>
            <person name="Hughes D.S.T."/>
            <person name="Huylmans A.-K."/>
            <person name="Kemena C."/>
            <person name="Kremer L.P.M."/>
            <person name="Lee S.L."/>
            <person name="Lopez-Ezquerra A."/>
            <person name="Mallet L."/>
            <person name="Monroy-Kuhn J.M."/>
            <person name="Moser A."/>
            <person name="Murali S.C."/>
            <person name="Muzny D.M."/>
            <person name="Otani S."/>
            <person name="Piulachs M.-D."/>
            <person name="Poelchau M."/>
            <person name="Qu J."/>
            <person name="Schaub F."/>
            <person name="Wada-Katsumata A."/>
            <person name="Worley K.C."/>
            <person name="Xie Q."/>
            <person name="Ylla G."/>
            <person name="Poulsen M."/>
            <person name="Gibbs R.A."/>
            <person name="Schal C."/>
            <person name="Richards S."/>
            <person name="Belles X."/>
            <person name="Korb J."/>
            <person name="Bornberg-Bauer E."/>
        </authorList>
    </citation>
    <scope>NUCLEOTIDE SEQUENCE [LARGE SCALE GENOMIC DNA]</scope>
    <source>
        <tissue evidence="1">Whole body</tissue>
    </source>
</reference>
<keyword evidence="2" id="KW-1185">Reference proteome</keyword>
<dbReference type="EMBL" id="NEVH01006571">
    <property type="protein sequence ID" value="PNF37794.1"/>
    <property type="molecule type" value="Genomic_DNA"/>
</dbReference>
<name>A0A2J7RAE0_9NEOP</name>
<evidence type="ECO:0000313" key="1">
    <source>
        <dbReference type="EMBL" id="PNF37794.1"/>
    </source>
</evidence>
<proteinExistence type="predicted"/>
<dbReference type="AlphaFoldDB" id="A0A2J7RAE0"/>
<gene>
    <name evidence="1" type="ORF">B7P43_G10127</name>
</gene>
<evidence type="ECO:0000313" key="2">
    <source>
        <dbReference type="Proteomes" id="UP000235965"/>
    </source>
</evidence>
<evidence type="ECO:0008006" key="3">
    <source>
        <dbReference type="Google" id="ProtNLM"/>
    </source>
</evidence>